<feature type="transmembrane region" description="Helical" evidence="15">
    <location>
        <begin position="26"/>
        <end position="45"/>
    </location>
</feature>
<dbReference type="SFLD" id="SFLDG00002">
    <property type="entry name" value="C1.7:_P-type_atpase_like"/>
    <property type="match status" value="1"/>
</dbReference>
<comment type="subcellular location">
    <subcellularLocation>
        <location evidence="1">Cell membrane</location>
        <topology evidence="1">Multi-pass membrane protein</topology>
    </subcellularLocation>
</comment>
<keyword evidence="18" id="KW-1185">Reference proteome</keyword>
<dbReference type="InterPro" id="IPR059000">
    <property type="entry name" value="ATPase_P-type_domA"/>
</dbReference>
<dbReference type="RefSeq" id="WP_089751827.1">
    <property type="nucleotide sequence ID" value="NZ_FOOG01000014.1"/>
</dbReference>
<dbReference type="FunFam" id="3.40.50.1000:FF:000020">
    <property type="entry name" value="Probable cation-transporting P-type ATPase"/>
    <property type="match status" value="1"/>
</dbReference>
<keyword evidence="13" id="KW-0406">Ion transport</keyword>
<feature type="domain" description="P-type ATPase A" evidence="16">
    <location>
        <begin position="135"/>
        <end position="234"/>
    </location>
</feature>
<dbReference type="EMBL" id="FOOG01000014">
    <property type="protein sequence ID" value="SFF92381.1"/>
    <property type="molecule type" value="Genomic_DNA"/>
</dbReference>
<dbReference type="SFLD" id="SFLDS00003">
    <property type="entry name" value="Haloacid_Dehalogenase"/>
    <property type="match status" value="1"/>
</dbReference>
<dbReference type="InterPro" id="IPR023214">
    <property type="entry name" value="HAD_sf"/>
</dbReference>
<evidence type="ECO:0000256" key="6">
    <source>
        <dbReference type="ARBA" id="ARBA00022692"/>
    </source>
</evidence>
<dbReference type="CDD" id="cd07551">
    <property type="entry name" value="P-type_ATPase_HM_ZosA_PfeT-like"/>
    <property type="match status" value="1"/>
</dbReference>
<dbReference type="Gene3D" id="3.40.50.1000">
    <property type="entry name" value="HAD superfamily/HAD-like"/>
    <property type="match status" value="1"/>
</dbReference>
<dbReference type="Gene3D" id="2.70.150.10">
    <property type="entry name" value="Calcium-transporting ATPase, cytoplasmic transduction domain A"/>
    <property type="match status" value="1"/>
</dbReference>
<keyword evidence="5" id="KW-0597">Phosphoprotein</keyword>
<feature type="transmembrane region" description="Helical" evidence="15">
    <location>
        <begin position="258"/>
        <end position="279"/>
    </location>
</feature>
<reference evidence="18" key="1">
    <citation type="submission" date="2016-10" db="EMBL/GenBank/DDBJ databases">
        <authorList>
            <person name="Varghese N."/>
            <person name="Submissions S."/>
        </authorList>
    </citation>
    <scope>NUCLEOTIDE SEQUENCE [LARGE SCALE GENOMIC DNA]</scope>
    <source>
        <strain evidence="18">FP5</strain>
    </source>
</reference>
<dbReference type="PRINTS" id="PR00119">
    <property type="entry name" value="CATATPASE"/>
</dbReference>
<dbReference type="NCBIfam" id="TIGR01511">
    <property type="entry name" value="ATPase-IB1_Cu"/>
    <property type="match status" value="1"/>
</dbReference>
<keyword evidence="4 15" id="KW-1003">Cell membrane</keyword>
<dbReference type="PANTHER" id="PTHR43079">
    <property type="entry name" value="PROBABLE CADMIUM/ZINC-TRANSPORTING ATPASE HMA1"/>
    <property type="match status" value="1"/>
</dbReference>
<accession>A0A1I2MTF9</accession>
<sequence length="637" mass="69001">MSSESHSFPIQSHFARPSWNFIKTHAELLAALLSGILVLTAWLLSNYISENVFVFLHLAAFVIGGFAKAKEGLEDTIHEKELNVELLMILAAIGSAAIGYWTEGAILIFIFALSGALETYTLNKSQKEISSLMDMQPEVALKLTDEGYEVVSVTDLYVNDRILIKPGERIPADGTIIKGSSAINESAITGESIPVTKGIDKEVFAGTVNLNGSLTVEVTKKSTDTLFQKIILMVQSAQSEKSPSQLFIERFESTYVKIVLGVVAVMLFLPHFLFGWSWMDTIYRAMILLVVASPCALVASIMPATLSAISNGARHGLLFKGGVHLENLAHLNAIAFDKTGTLTNGTPEVTDALYAAEENKEMILSIAASIEQESNHPIAQAIVRYASQEGVPLSSVEHMQDISGNGVKAFHEGNEWKVGKPEFVGKEEAYLFQNGIAETLAKQGKTVIFVKKNNEIAAVFAMKDTVREDTKKAVEELKKQGVYTIMLTGDNSATAEAIASEAGVDHYIAELLPEKKVDEIKKLKAHFTQVGMVGDGINDAPALATANVGVAMGGGTDVALETSDVVLIKNDLSRISQARKLSSRMNRIVKQNVVFSITIIMLLIISNFLQVIDLPLGVVGHEGSTILVILNGLRLLK</sequence>
<dbReference type="GO" id="GO:0005886">
    <property type="term" value="C:plasma membrane"/>
    <property type="evidence" value="ECO:0007669"/>
    <property type="project" value="UniProtKB-SubCell"/>
</dbReference>
<dbReference type="InterPro" id="IPR051949">
    <property type="entry name" value="Cation_Transport_ATPase"/>
</dbReference>
<dbReference type="Pfam" id="PF00122">
    <property type="entry name" value="E1-E2_ATPase"/>
    <property type="match status" value="1"/>
</dbReference>
<dbReference type="SUPFAM" id="SSF81665">
    <property type="entry name" value="Calcium ATPase, transmembrane domain M"/>
    <property type="match status" value="1"/>
</dbReference>
<evidence type="ECO:0000256" key="14">
    <source>
        <dbReference type="ARBA" id="ARBA00023136"/>
    </source>
</evidence>
<evidence type="ECO:0000313" key="18">
    <source>
        <dbReference type="Proteomes" id="UP000198897"/>
    </source>
</evidence>
<dbReference type="NCBIfam" id="TIGR01525">
    <property type="entry name" value="ATPase-IB_hvy"/>
    <property type="match status" value="1"/>
</dbReference>
<keyword evidence="7 15" id="KW-0479">Metal-binding</keyword>
<dbReference type="AlphaFoldDB" id="A0A1I2MTF9"/>
<dbReference type="InterPro" id="IPR044492">
    <property type="entry name" value="P_typ_ATPase_HD_dom"/>
</dbReference>
<dbReference type="SUPFAM" id="SSF56784">
    <property type="entry name" value="HAD-like"/>
    <property type="match status" value="1"/>
</dbReference>
<feature type="transmembrane region" description="Helical" evidence="15">
    <location>
        <begin position="51"/>
        <end position="70"/>
    </location>
</feature>
<dbReference type="InterPro" id="IPR018303">
    <property type="entry name" value="ATPase_P-typ_P_site"/>
</dbReference>
<dbReference type="SFLD" id="SFLDF00027">
    <property type="entry name" value="p-type_atpase"/>
    <property type="match status" value="1"/>
</dbReference>
<keyword evidence="9 15" id="KW-0067">ATP-binding</keyword>
<dbReference type="PROSITE" id="PS00154">
    <property type="entry name" value="ATPASE_E1_E2"/>
    <property type="match status" value="1"/>
</dbReference>
<keyword evidence="14 15" id="KW-0472">Membrane</keyword>
<evidence type="ECO:0000256" key="8">
    <source>
        <dbReference type="ARBA" id="ARBA00022741"/>
    </source>
</evidence>
<dbReference type="SUPFAM" id="SSF81653">
    <property type="entry name" value="Calcium ATPase, transduction domain A"/>
    <property type="match status" value="1"/>
</dbReference>
<dbReference type="InterPro" id="IPR001757">
    <property type="entry name" value="P_typ_ATPase"/>
</dbReference>
<proteinExistence type="inferred from homology"/>
<feature type="transmembrane region" description="Helical" evidence="15">
    <location>
        <begin position="593"/>
        <end position="612"/>
    </location>
</feature>
<dbReference type="GO" id="GO:0019829">
    <property type="term" value="F:ATPase-coupled monoatomic cation transmembrane transporter activity"/>
    <property type="evidence" value="ECO:0007669"/>
    <property type="project" value="InterPro"/>
</dbReference>
<evidence type="ECO:0000259" key="16">
    <source>
        <dbReference type="Pfam" id="PF00122"/>
    </source>
</evidence>
<evidence type="ECO:0000256" key="5">
    <source>
        <dbReference type="ARBA" id="ARBA00022553"/>
    </source>
</evidence>
<feature type="transmembrane region" description="Helical" evidence="15">
    <location>
        <begin position="82"/>
        <end position="100"/>
    </location>
</feature>
<evidence type="ECO:0000256" key="1">
    <source>
        <dbReference type="ARBA" id="ARBA00004651"/>
    </source>
</evidence>
<keyword evidence="10" id="KW-0460">Magnesium</keyword>
<evidence type="ECO:0000313" key="17">
    <source>
        <dbReference type="EMBL" id="SFF92381.1"/>
    </source>
</evidence>
<name>A0A1I2MTF9_9BACI</name>
<evidence type="ECO:0000256" key="7">
    <source>
        <dbReference type="ARBA" id="ARBA00022723"/>
    </source>
</evidence>
<dbReference type="PRINTS" id="PR00941">
    <property type="entry name" value="CDATPASE"/>
</dbReference>
<dbReference type="Gene3D" id="3.40.1110.10">
    <property type="entry name" value="Calcium-transporting ATPase, cytoplasmic domain N"/>
    <property type="match status" value="1"/>
</dbReference>
<evidence type="ECO:0000256" key="2">
    <source>
        <dbReference type="ARBA" id="ARBA00006024"/>
    </source>
</evidence>
<keyword evidence="11" id="KW-1278">Translocase</keyword>
<dbReference type="Proteomes" id="UP000198897">
    <property type="component" value="Unassembled WGS sequence"/>
</dbReference>
<evidence type="ECO:0000256" key="3">
    <source>
        <dbReference type="ARBA" id="ARBA00022448"/>
    </source>
</evidence>
<feature type="transmembrane region" description="Helical" evidence="15">
    <location>
        <begin position="285"/>
        <end position="309"/>
    </location>
</feature>
<dbReference type="GO" id="GO:0046872">
    <property type="term" value="F:metal ion binding"/>
    <property type="evidence" value="ECO:0007669"/>
    <property type="project" value="UniProtKB-KW"/>
</dbReference>
<dbReference type="Pfam" id="PF00702">
    <property type="entry name" value="Hydrolase"/>
    <property type="match status" value="1"/>
</dbReference>
<keyword evidence="6 15" id="KW-0812">Transmembrane</keyword>
<protein>
    <submittedName>
        <fullName evidence="17">Cd2+/Zn2+-exporting ATPase</fullName>
    </submittedName>
</protein>
<comment type="similarity">
    <text evidence="2 15">Belongs to the cation transport ATPase (P-type) (TC 3.A.3) family. Type IB subfamily.</text>
</comment>
<keyword evidence="3" id="KW-0813">Transport</keyword>
<evidence type="ECO:0000256" key="9">
    <source>
        <dbReference type="ARBA" id="ARBA00022840"/>
    </source>
</evidence>
<evidence type="ECO:0000256" key="13">
    <source>
        <dbReference type="ARBA" id="ARBA00023065"/>
    </source>
</evidence>
<gene>
    <name evidence="17" type="ORF">SAMN05216353_11414</name>
</gene>
<dbReference type="InterPro" id="IPR008250">
    <property type="entry name" value="ATPase_P-typ_transduc_dom_A_sf"/>
</dbReference>
<keyword evidence="8 15" id="KW-0547">Nucleotide-binding</keyword>
<dbReference type="PANTHER" id="PTHR43079:SF1">
    <property type="entry name" value="CADMIUM_ZINC-TRANSPORTING ATPASE HMA1, CHLOROPLASTIC-RELATED"/>
    <property type="match status" value="1"/>
</dbReference>
<evidence type="ECO:0000256" key="15">
    <source>
        <dbReference type="RuleBase" id="RU362081"/>
    </source>
</evidence>
<evidence type="ECO:0000256" key="12">
    <source>
        <dbReference type="ARBA" id="ARBA00022989"/>
    </source>
</evidence>
<evidence type="ECO:0000256" key="11">
    <source>
        <dbReference type="ARBA" id="ARBA00022967"/>
    </source>
</evidence>
<organism evidence="17 18">
    <name type="scientific">Halobacillus alkaliphilus</name>
    <dbReference type="NCBI Taxonomy" id="396056"/>
    <lineage>
        <taxon>Bacteria</taxon>
        <taxon>Bacillati</taxon>
        <taxon>Bacillota</taxon>
        <taxon>Bacilli</taxon>
        <taxon>Bacillales</taxon>
        <taxon>Bacillaceae</taxon>
        <taxon>Halobacillus</taxon>
    </lineage>
</organism>
<dbReference type="InterPro" id="IPR036412">
    <property type="entry name" value="HAD-like_sf"/>
</dbReference>
<evidence type="ECO:0000256" key="4">
    <source>
        <dbReference type="ARBA" id="ARBA00022475"/>
    </source>
</evidence>
<dbReference type="OrthoDB" id="9813266at2"/>
<dbReference type="InterPro" id="IPR023299">
    <property type="entry name" value="ATPase_P-typ_cyto_dom_N"/>
</dbReference>
<evidence type="ECO:0000256" key="10">
    <source>
        <dbReference type="ARBA" id="ARBA00022842"/>
    </source>
</evidence>
<dbReference type="NCBIfam" id="TIGR01494">
    <property type="entry name" value="ATPase_P-type"/>
    <property type="match status" value="1"/>
</dbReference>
<dbReference type="GO" id="GO:0005524">
    <property type="term" value="F:ATP binding"/>
    <property type="evidence" value="ECO:0007669"/>
    <property type="project" value="UniProtKB-UniRule"/>
</dbReference>
<dbReference type="FunFam" id="2.70.150.10:FF:000002">
    <property type="entry name" value="Copper-transporting ATPase 1, putative"/>
    <property type="match status" value="1"/>
</dbReference>
<dbReference type="GO" id="GO:0016887">
    <property type="term" value="F:ATP hydrolysis activity"/>
    <property type="evidence" value="ECO:0007669"/>
    <property type="project" value="InterPro"/>
</dbReference>
<keyword evidence="12 15" id="KW-1133">Transmembrane helix</keyword>
<dbReference type="InterPro" id="IPR027256">
    <property type="entry name" value="P-typ_ATPase_IB"/>
</dbReference>
<dbReference type="NCBIfam" id="TIGR01512">
    <property type="entry name" value="ATPase-IB2_Cd"/>
    <property type="match status" value="1"/>
</dbReference>
<dbReference type="InterPro" id="IPR023298">
    <property type="entry name" value="ATPase_P-typ_TM_dom_sf"/>
</dbReference>